<accession>A0ABU8ZMB7</accession>
<name>A0ABU8ZMB7_9BIFI</name>
<feature type="compositionally biased region" description="Polar residues" evidence="1">
    <location>
        <begin position="91"/>
        <end position="108"/>
    </location>
</feature>
<dbReference type="EMBL" id="JBANBB010000001">
    <property type="protein sequence ID" value="MEK0306386.1"/>
    <property type="molecule type" value="Genomic_DNA"/>
</dbReference>
<dbReference type="Proteomes" id="UP001373159">
    <property type="component" value="Unassembled WGS sequence"/>
</dbReference>
<reference evidence="2 3" key="1">
    <citation type="submission" date="2024-02" db="EMBL/GenBank/DDBJ databases">
        <title>Bifidobacterium honeyensis sp. nov., isolated from the comb honey.</title>
        <authorList>
            <person name="Liu W."/>
            <person name="Li Y."/>
        </authorList>
    </citation>
    <scope>NUCLEOTIDE SEQUENCE [LARGE SCALE GENOMIC DNA]</scope>
    <source>
        <strain evidence="2 3">IMAU50988</strain>
    </source>
</reference>
<dbReference type="InterPro" id="IPR010982">
    <property type="entry name" value="Lambda_DNA-bd_dom_sf"/>
</dbReference>
<sequence>MGRKGMKAADPFSMDVIRIIQDAIAASGMTNMEIIKKSGMSQDYFYTRMRGEKPFNTNDISYIADILGVDALDLLREAGERPASSRRAPATPTTQAGETVTVTGIDPSTMSEDEKVRFVLKKIKAGDQTLAAMTDPDKEREEEGGDGR</sequence>
<feature type="region of interest" description="Disordered" evidence="1">
    <location>
        <begin position="129"/>
        <end position="148"/>
    </location>
</feature>
<evidence type="ECO:0000313" key="3">
    <source>
        <dbReference type="Proteomes" id="UP001373159"/>
    </source>
</evidence>
<organism evidence="2 3">
    <name type="scientific">Bifidobacterium favimelis</name>
    <dbReference type="NCBI Taxonomy" id="3122979"/>
    <lineage>
        <taxon>Bacteria</taxon>
        <taxon>Bacillati</taxon>
        <taxon>Actinomycetota</taxon>
        <taxon>Actinomycetes</taxon>
        <taxon>Bifidobacteriales</taxon>
        <taxon>Bifidobacteriaceae</taxon>
        <taxon>Bifidobacterium</taxon>
    </lineage>
</organism>
<feature type="compositionally biased region" description="Basic and acidic residues" evidence="1">
    <location>
        <begin position="135"/>
        <end position="148"/>
    </location>
</feature>
<evidence type="ECO:0008006" key="4">
    <source>
        <dbReference type="Google" id="ProtNLM"/>
    </source>
</evidence>
<gene>
    <name evidence="2" type="ORF">V8P97_02735</name>
</gene>
<keyword evidence="3" id="KW-1185">Reference proteome</keyword>
<feature type="region of interest" description="Disordered" evidence="1">
    <location>
        <begin position="79"/>
        <end position="108"/>
    </location>
</feature>
<evidence type="ECO:0000313" key="2">
    <source>
        <dbReference type="EMBL" id="MEK0306386.1"/>
    </source>
</evidence>
<comment type="caution">
    <text evidence="2">The sequence shown here is derived from an EMBL/GenBank/DDBJ whole genome shotgun (WGS) entry which is preliminary data.</text>
</comment>
<dbReference type="Gene3D" id="1.10.260.40">
    <property type="entry name" value="lambda repressor-like DNA-binding domains"/>
    <property type="match status" value="1"/>
</dbReference>
<evidence type="ECO:0000256" key="1">
    <source>
        <dbReference type="SAM" id="MobiDB-lite"/>
    </source>
</evidence>
<dbReference type="SUPFAM" id="SSF47413">
    <property type="entry name" value="lambda repressor-like DNA-binding domains"/>
    <property type="match status" value="1"/>
</dbReference>
<protein>
    <recommendedName>
        <fullName evidence="4">HTH cro/C1-type domain-containing protein</fullName>
    </recommendedName>
</protein>
<proteinExistence type="predicted"/>